<dbReference type="EMBL" id="JACAZI010000002">
    <property type="protein sequence ID" value="KAF7368498.1"/>
    <property type="molecule type" value="Genomic_DNA"/>
</dbReference>
<dbReference type="InterPro" id="IPR042099">
    <property type="entry name" value="ANL_N_sf"/>
</dbReference>
<dbReference type="Proteomes" id="UP000620124">
    <property type="component" value="Unassembled WGS sequence"/>
</dbReference>
<name>A0A8H6YXW8_9AGAR</name>
<evidence type="ECO:0000313" key="1">
    <source>
        <dbReference type="EMBL" id="KAF7368498.1"/>
    </source>
</evidence>
<dbReference type="Pfam" id="PF23562">
    <property type="entry name" value="AMP-binding_C_3"/>
    <property type="match status" value="1"/>
</dbReference>
<gene>
    <name evidence="1" type="ORF">MVEN_00173000</name>
</gene>
<dbReference type="AlphaFoldDB" id="A0A8H6YXW8"/>
<evidence type="ECO:0000313" key="2">
    <source>
        <dbReference type="Proteomes" id="UP000620124"/>
    </source>
</evidence>
<proteinExistence type="predicted"/>
<reference evidence="1" key="1">
    <citation type="submission" date="2020-05" db="EMBL/GenBank/DDBJ databases">
        <title>Mycena genomes resolve the evolution of fungal bioluminescence.</title>
        <authorList>
            <person name="Tsai I.J."/>
        </authorList>
    </citation>
    <scope>NUCLEOTIDE SEQUENCE</scope>
    <source>
        <strain evidence="1">CCC161011</strain>
    </source>
</reference>
<accession>A0A8H6YXW8</accession>
<sequence length="552" mass="61292">MAHFMSWTLEALAKHPSRPLFKEYVPTDGSPSWVSVSYKTFLQDLERSAAFWVEHLSALGVKQNEVVGLWFVVLRIPSITGVKYSDCAHIYGLARAGYVPEVLNAKMTIPIIRDLFVKTGGKALIFEPSFVNSVTDIELPTLAIPDLASLPAVSLPLPDLPEVAPDRPCTHLPYQWHNIGHTEACPRDAPVDKMPGPSAVVQDMAVLPGWPTTHRQQYWLLRQYRVCNFPILAITYLSWSGHCLVQTSKSDFELDEFLAMLNEGLNALFLYAPWFSKLLNIARSNPTVLAALQGMGQINYTGAALNPEDEVWATEQGIPVTALYATTETAITMVTPLAEKGVLPAMRLIDGLDYKFIPTKGLDQKDLDGDSQNRVQGGQLFDLFLPADADNCPHSSVRNRPDGHITGDLFEEVKPGLYCFRGRNDDWIRTGKHFAFCDTKSIEDHVLTSCADLVRNCVVVGHYKPAVVLFVEPTEPSNSPEDETLLKTAILDRISAFNARLIVHERINSAAQIVSVPSGSLPRTTEKGNIRRKAVEDEHSAVLKEIYTNFEV</sequence>
<comment type="caution">
    <text evidence="1">The sequence shown here is derived from an EMBL/GenBank/DDBJ whole genome shotgun (WGS) entry which is preliminary data.</text>
</comment>
<organism evidence="1 2">
    <name type="scientific">Mycena venus</name>
    <dbReference type="NCBI Taxonomy" id="2733690"/>
    <lineage>
        <taxon>Eukaryota</taxon>
        <taxon>Fungi</taxon>
        <taxon>Dikarya</taxon>
        <taxon>Basidiomycota</taxon>
        <taxon>Agaricomycotina</taxon>
        <taxon>Agaricomycetes</taxon>
        <taxon>Agaricomycetidae</taxon>
        <taxon>Agaricales</taxon>
        <taxon>Marasmiineae</taxon>
        <taxon>Mycenaceae</taxon>
        <taxon>Mycena</taxon>
    </lineage>
</organism>
<dbReference type="OrthoDB" id="429813at2759"/>
<keyword evidence="2" id="KW-1185">Reference proteome</keyword>
<protein>
    <submittedName>
        <fullName evidence="1">Acetyl-CoA synthetase-like protein</fullName>
    </submittedName>
</protein>
<dbReference type="Gene3D" id="3.40.50.12780">
    <property type="entry name" value="N-terminal domain of ligase-like"/>
    <property type="match status" value="2"/>
</dbReference>
<dbReference type="SUPFAM" id="SSF56801">
    <property type="entry name" value="Acetyl-CoA synthetase-like"/>
    <property type="match status" value="1"/>
</dbReference>